<feature type="region of interest" description="Disordered" evidence="1">
    <location>
        <begin position="1"/>
        <end position="22"/>
    </location>
</feature>
<organism evidence="2 3">
    <name type="scientific">Talaromyces islandicus</name>
    <name type="common">Penicillium islandicum</name>
    <dbReference type="NCBI Taxonomy" id="28573"/>
    <lineage>
        <taxon>Eukaryota</taxon>
        <taxon>Fungi</taxon>
        <taxon>Dikarya</taxon>
        <taxon>Ascomycota</taxon>
        <taxon>Pezizomycotina</taxon>
        <taxon>Eurotiomycetes</taxon>
        <taxon>Eurotiomycetidae</taxon>
        <taxon>Eurotiales</taxon>
        <taxon>Trichocomaceae</taxon>
        <taxon>Talaromyces</taxon>
        <taxon>Talaromyces sect. Islandici</taxon>
    </lineage>
</organism>
<evidence type="ECO:0000313" key="2">
    <source>
        <dbReference type="EMBL" id="CRG88421.1"/>
    </source>
</evidence>
<dbReference type="EMBL" id="CVMT01000004">
    <property type="protein sequence ID" value="CRG88421.1"/>
    <property type="molecule type" value="Genomic_DNA"/>
</dbReference>
<protein>
    <submittedName>
        <fullName evidence="2">Uncharacterized protein</fullName>
    </submittedName>
</protein>
<evidence type="ECO:0000256" key="1">
    <source>
        <dbReference type="SAM" id="MobiDB-lite"/>
    </source>
</evidence>
<evidence type="ECO:0000313" key="3">
    <source>
        <dbReference type="Proteomes" id="UP000054383"/>
    </source>
</evidence>
<sequence>MSPTTRKEIANDFNKPQDENERDLDRWSKLIHSLLPDIESAKKSKVATFPIDDQEQKNIYDQVRAQEDQIRSMIQGGPDNFGSPPQTSKVTFSNLGGVPFTPMQAAISKVALRTL</sequence>
<name>A0A0U1M0C8_TALIS</name>
<keyword evidence="3" id="KW-1185">Reference proteome</keyword>
<accession>A0A0U1M0C8</accession>
<gene>
    <name evidence="2" type="ORF">PISL3812_05451</name>
</gene>
<reference evidence="2 3" key="1">
    <citation type="submission" date="2015-04" db="EMBL/GenBank/DDBJ databases">
        <authorList>
            <person name="Syromyatnikov M.Y."/>
            <person name="Popov V.N."/>
        </authorList>
    </citation>
    <scope>NUCLEOTIDE SEQUENCE [LARGE SCALE GENOMIC DNA]</scope>
    <source>
        <strain evidence="2">WF-38-12</strain>
    </source>
</reference>
<dbReference type="AlphaFoldDB" id="A0A0U1M0C8"/>
<proteinExistence type="predicted"/>
<dbReference type="Proteomes" id="UP000054383">
    <property type="component" value="Unassembled WGS sequence"/>
</dbReference>